<evidence type="ECO:0000313" key="8">
    <source>
        <dbReference type="Proteomes" id="UP000226525"/>
    </source>
</evidence>
<keyword evidence="5" id="KW-0326">Glycosidase</keyword>
<evidence type="ECO:0000259" key="6">
    <source>
        <dbReference type="Pfam" id="PF00933"/>
    </source>
</evidence>
<keyword evidence="4" id="KW-0378">Hydrolase</keyword>
<evidence type="ECO:0000256" key="4">
    <source>
        <dbReference type="ARBA" id="ARBA00022801"/>
    </source>
</evidence>
<dbReference type="PANTHER" id="PTHR30480">
    <property type="entry name" value="BETA-HEXOSAMINIDASE-RELATED"/>
    <property type="match status" value="1"/>
</dbReference>
<dbReference type="GO" id="GO:0004563">
    <property type="term" value="F:beta-N-acetylhexosaminidase activity"/>
    <property type="evidence" value="ECO:0007669"/>
    <property type="project" value="UniProtKB-EC"/>
</dbReference>
<dbReference type="EC" id="3.2.1.52" evidence="3"/>
<name>A0A2D6YL41_9DELT</name>
<organism evidence="7 8">
    <name type="scientific">SAR324 cluster bacterium</name>
    <dbReference type="NCBI Taxonomy" id="2024889"/>
    <lineage>
        <taxon>Bacteria</taxon>
        <taxon>Deltaproteobacteria</taxon>
        <taxon>SAR324 cluster</taxon>
    </lineage>
</organism>
<evidence type="ECO:0000256" key="5">
    <source>
        <dbReference type="ARBA" id="ARBA00023295"/>
    </source>
</evidence>
<dbReference type="Gene3D" id="3.20.20.300">
    <property type="entry name" value="Glycoside hydrolase, family 3, N-terminal domain"/>
    <property type="match status" value="1"/>
</dbReference>
<evidence type="ECO:0000256" key="2">
    <source>
        <dbReference type="ARBA" id="ARBA00005336"/>
    </source>
</evidence>
<dbReference type="GO" id="GO:0009254">
    <property type="term" value="P:peptidoglycan turnover"/>
    <property type="evidence" value="ECO:0007669"/>
    <property type="project" value="TreeGrafter"/>
</dbReference>
<proteinExistence type="inferred from homology"/>
<sequence>MDQKPVLPIIFGIPGLEVEKEWADFFRRVSPFGFILFARNLKEPKQIKRLVYQFHEVCDRDDLAILIDEEGGRVQRLPQPKWKRYPSARSLVEEGGSEVIIQQRIHQNYWRLGKGLKELGITVNAAPVADLLIPDAHEVIGDRAFASDPKHVAKFARACANGLSEAGVIPTLKHLPGYGRASVDPHEELPIVRETEDFLKKSDFRPFQILSDLPWGMTSHLLFPELDEKWPATLSNKIISEIIRDWIGFKGVLVTDCLFMKSLSGTMPERIKRCLEVGCDLALHSHGELADLEQAVLEMQPISDLSWDRWERSREWVNERTVC</sequence>
<accession>A0A2D6YL41</accession>
<dbReference type="PANTHER" id="PTHR30480:SF13">
    <property type="entry name" value="BETA-HEXOSAMINIDASE"/>
    <property type="match status" value="1"/>
</dbReference>
<dbReference type="Pfam" id="PF00933">
    <property type="entry name" value="Glyco_hydro_3"/>
    <property type="match status" value="1"/>
</dbReference>
<comment type="caution">
    <text evidence="7">The sequence shown here is derived from an EMBL/GenBank/DDBJ whole genome shotgun (WGS) entry which is preliminary data.</text>
</comment>
<dbReference type="EMBL" id="NZEX01000122">
    <property type="protein sequence ID" value="MAH63889.1"/>
    <property type="molecule type" value="Genomic_DNA"/>
</dbReference>
<evidence type="ECO:0000256" key="3">
    <source>
        <dbReference type="ARBA" id="ARBA00012663"/>
    </source>
</evidence>
<dbReference type="GO" id="GO:0005975">
    <property type="term" value="P:carbohydrate metabolic process"/>
    <property type="evidence" value="ECO:0007669"/>
    <property type="project" value="InterPro"/>
</dbReference>
<comment type="similarity">
    <text evidence="2">Belongs to the glycosyl hydrolase 3 family.</text>
</comment>
<evidence type="ECO:0000256" key="1">
    <source>
        <dbReference type="ARBA" id="ARBA00001231"/>
    </source>
</evidence>
<dbReference type="InterPro" id="IPR001764">
    <property type="entry name" value="Glyco_hydro_3_N"/>
</dbReference>
<gene>
    <name evidence="7" type="ORF">CMN54_10690</name>
</gene>
<dbReference type="SUPFAM" id="SSF51445">
    <property type="entry name" value="(Trans)glycosidases"/>
    <property type="match status" value="1"/>
</dbReference>
<dbReference type="AlphaFoldDB" id="A0A2D6YL41"/>
<comment type="catalytic activity">
    <reaction evidence="1">
        <text>Hydrolysis of terminal non-reducing N-acetyl-D-hexosamine residues in N-acetyl-beta-D-hexosaminides.</text>
        <dbReference type="EC" id="3.2.1.52"/>
    </reaction>
</comment>
<dbReference type="InterPro" id="IPR036962">
    <property type="entry name" value="Glyco_hydro_3_N_sf"/>
</dbReference>
<evidence type="ECO:0000313" key="7">
    <source>
        <dbReference type="EMBL" id="MAH63889.1"/>
    </source>
</evidence>
<dbReference type="InterPro" id="IPR017853">
    <property type="entry name" value="GH"/>
</dbReference>
<feature type="domain" description="Glycoside hydrolase family 3 N-terminal" evidence="6">
    <location>
        <begin position="33"/>
        <end position="295"/>
    </location>
</feature>
<dbReference type="Proteomes" id="UP000226525">
    <property type="component" value="Unassembled WGS sequence"/>
</dbReference>
<dbReference type="InterPro" id="IPR050226">
    <property type="entry name" value="NagZ_Beta-hexosaminidase"/>
</dbReference>
<reference evidence="8" key="1">
    <citation type="submission" date="2017-09" db="EMBL/GenBank/DDBJ databases">
        <title>The Reconstruction of 2,631 Draft Metagenome-Assembled Genomes from the Global Oceans.</title>
        <authorList>
            <person name="Tully B.J."/>
            <person name="Graham E.D."/>
            <person name="Heidelberg J.F."/>
        </authorList>
    </citation>
    <scope>NUCLEOTIDE SEQUENCE [LARGE SCALE GENOMIC DNA]</scope>
</reference>
<protein>
    <recommendedName>
        <fullName evidence="3">beta-N-acetylhexosaminidase</fullName>
        <ecNumber evidence="3">3.2.1.52</ecNumber>
    </recommendedName>
</protein>